<dbReference type="EMBL" id="JAIWYP010000002">
    <property type="protein sequence ID" value="KAH3861770.1"/>
    <property type="molecule type" value="Genomic_DNA"/>
</dbReference>
<dbReference type="AlphaFoldDB" id="A0A9D4LMZ4"/>
<protein>
    <submittedName>
        <fullName evidence="2">Uncharacterized protein</fullName>
    </submittedName>
</protein>
<reference evidence="2" key="2">
    <citation type="submission" date="2020-11" db="EMBL/GenBank/DDBJ databases">
        <authorList>
            <person name="McCartney M.A."/>
            <person name="Auch B."/>
            <person name="Kono T."/>
            <person name="Mallez S."/>
            <person name="Becker A."/>
            <person name="Gohl D.M."/>
            <person name="Silverstein K.A.T."/>
            <person name="Koren S."/>
            <person name="Bechman K.B."/>
            <person name="Herman A."/>
            <person name="Abrahante J.E."/>
            <person name="Garbe J."/>
        </authorList>
    </citation>
    <scope>NUCLEOTIDE SEQUENCE</scope>
    <source>
        <strain evidence="2">Duluth1</strain>
        <tissue evidence="2">Whole animal</tissue>
    </source>
</reference>
<accession>A0A9D4LMZ4</accession>
<name>A0A9D4LMZ4_DREPO</name>
<dbReference type="Proteomes" id="UP000828390">
    <property type="component" value="Unassembled WGS sequence"/>
</dbReference>
<gene>
    <name evidence="2" type="ORF">DPMN_024720</name>
</gene>
<keyword evidence="3" id="KW-1185">Reference proteome</keyword>
<feature type="region of interest" description="Disordered" evidence="1">
    <location>
        <begin position="62"/>
        <end position="97"/>
    </location>
</feature>
<sequence length="97" mass="10622">MPWLPVCVPVCPGTHFRSRTIKDHDGSCTFAAGSFAEVTRNTPVQFDMIATITDQQAAIKNEDGANMDIDDKNAANTRSMPERQGANKQFHGLNTVN</sequence>
<organism evidence="2 3">
    <name type="scientific">Dreissena polymorpha</name>
    <name type="common">Zebra mussel</name>
    <name type="synonym">Mytilus polymorpha</name>
    <dbReference type="NCBI Taxonomy" id="45954"/>
    <lineage>
        <taxon>Eukaryota</taxon>
        <taxon>Metazoa</taxon>
        <taxon>Spiralia</taxon>
        <taxon>Lophotrochozoa</taxon>
        <taxon>Mollusca</taxon>
        <taxon>Bivalvia</taxon>
        <taxon>Autobranchia</taxon>
        <taxon>Heteroconchia</taxon>
        <taxon>Euheterodonta</taxon>
        <taxon>Imparidentia</taxon>
        <taxon>Neoheterodontei</taxon>
        <taxon>Myida</taxon>
        <taxon>Dreissenoidea</taxon>
        <taxon>Dreissenidae</taxon>
        <taxon>Dreissena</taxon>
    </lineage>
</organism>
<evidence type="ECO:0000313" key="2">
    <source>
        <dbReference type="EMBL" id="KAH3861770.1"/>
    </source>
</evidence>
<reference evidence="2" key="1">
    <citation type="journal article" date="2019" name="bioRxiv">
        <title>The Genome of the Zebra Mussel, Dreissena polymorpha: A Resource for Invasive Species Research.</title>
        <authorList>
            <person name="McCartney M.A."/>
            <person name="Auch B."/>
            <person name="Kono T."/>
            <person name="Mallez S."/>
            <person name="Zhang Y."/>
            <person name="Obille A."/>
            <person name="Becker A."/>
            <person name="Abrahante J.E."/>
            <person name="Garbe J."/>
            <person name="Badalamenti J.P."/>
            <person name="Herman A."/>
            <person name="Mangelson H."/>
            <person name="Liachko I."/>
            <person name="Sullivan S."/>
            <person name="Sone E.D."/>
            <person name="Koren S."/>
            <person name="Silverstein K.A.T."/>
            <person name="Beckman K.B."/>
            <person name="Gohl D.M."/>
        </authorList>
    </citation>
    <scope>NUCLEOTIDE SEQUENCE</scope>
    <source>
        <strain evidence="2">Duluth1</strain>
        <tissue evidence="2">Whole animal</tissue>
    </source>
</reference>
<proteinExistence type="predicted"/>
<comment type="caution">
    <text evidence="2">The sequence shown here is derived from an EMBL/GenBank/DDBJ whole genome shotgun (WGS) entry which is preliminary data.</text>
</comment>
<evidence type="ECO:0000256" key="1">
    <source>
        <dbReference type="SAM" id="MobiDB-lite"/>
    </source>
</evidence>
<evidence type="ECO:0000313" key="3">
    <source>
        <dbReference type="Proteomes" id="UP000828390"/>
    </source>
</evidence>